<dbReference type="InParanoid" id="A0A2V0PC24"/>
<proteinExistence type="predicted"/>
<organism evidence="2 3">
    <name type="scientific">Raphidocelis subcapitata</name>
    <dbReference type="NCBI Taxonomy" id="307507"/>
    <lineage>
        <taxon>Eukaryota</taxon>
        <taxon>Viridiplantae</taxon>
        <taxon>Chlorophyta</taxon>
        <taxon>core chlorophytes</taxon>
        <taxon>Chlorophyceae</taxon>
        <taxon>CS clade</taxon>
        <taxon>Sphaeropleales</taxon>
        <taxon>Selenastraceae</taxon>
        <taxon>Raphidocelis</taxon>
    </lineage>
</organism>
<name>A0A2V0PC24_9CHLO</name>
<comment type="caution">
    <text evidence="2">The sequence shown here is derived from an EMBL/GenBank/DDBJ whole genome shotgun (WGS) entry which is preliminary data.</text>
</comment>
<feature type="compositionally biased region" description="Pro residues" evidence="1">
    <location>
        <begin position="1"/>
        <end position="10"/>
    </location>
</feature>
<sequence>MASDPVPPRKSPGRGYPHPNPGCPAARGPRPGPPCALPRASATPPPTKAKPSRLSHPRPALSLPIAFPSTPPRRRALRAARPGRAWQRSFRAFLTAVLLFDPRPGGRRLLVRSASLFMVLAARPTYNARPNPPCRRFPPRARLGRRAASPPIKWPAGPHYALCPTPRGGAAEPLPILCMPGSCFGAARRARFCALAFRGARPKPRAIASCPSWCRTKQRETHSYGTPSSPPPLRTPHERPSTHPRPCSTTTRTPAHAAANESGRRQAARCAALTRSMGSAALPAAARRPFPPPEALHVEAPPAPGTAPFNQPPSRSRRPPPEMCQR</sequence>
<gene>
    <name evidence="2" type="ORF">Rsub_09561</name>
</gene>
<reference evidence="2 3" key="1">
    <citation type="journal article" date="2018" name="Sci. Rep.">
        <title>Raphidocelis subcapitata (=Pseudokirchneriella subcapitata) provides an insight into genome evolution and environmental adaptations in the Sphaeropleales.</title>
        <authorList>
            <person name="Suzuki S."/>
            <person name="Yamaguchi H."/>
            <person name="Nakajima N."/>
            <person name="Kawachi M."/>
        </authorList>
    </citation>
    <scope>NUCLEOTIDE SEQUENCE [LARGE SCALE GENOMIC DNA]</scope>
    <source>
        <strain evidence="2 3">NIES-35</strain>
    </source>
</reference>
<dbReference type="EMBL" id="BDRX01000098">
    <property type="protein sequence ID" value="GBF97396.1"/>
    <property type="molecule type" value="Genomic_DNA"/>
</dbReference>
<dbReference type="AlphaFoldDB" id="A0A2V0PC24"/>
<feature type="region of interest" description="Disordered" evidence="1">
    <location>
        <begin position="220"/>
        <end position="326"/>
    </location>
</feature>
<feature type="region of interest" description="Disordered" evidence="1">
    <location>
        <begin position="1"/>
        <end position="73"/>
    </location>
</feature>
<keyword evidence="3" id="KW-1185">Reference proteome</keyword>
<dbReference type="Proteomes" id="UP000247498">
    <property type="component" value="Unassembled WGS sequence"/>
</dbReference>
<protein>
    <submittedName>
        <fullName evidence="2">Uncharacterized protein</fullName>
    </submittedName>
</protein>
<evidence type="ECO:0000313" key="3">
    <source>
        <dbReference type="Proteomes" id="UP000247498"/>
    </source>
</evidence>
<accession>A0A2V0PC24</accession>
<evidence type="ECO:0000256" key="1">
    <source>
        <dbReference type="SAM" id="MobiDB-lite"/>
    </source>
</evidence>
<evidence type="ECO:0000313" key="2">
    <source>
        <dbReference type="EMBL" id="GBF97396.1"/>
    </source>
</evidence>